<name>A0ABW3Q203_9BACT</name>
<dbReference type="RefSeq" id="WP_265990189.1">
    <property type="nucleotide sequence ID" value="NZ_CP110973.1"/>
</dbReference>
<dbReference type="Proteomes" id="UP001597116">
    <property type="component" value="Unassembled WGS sequence"/>
</dbReference>
<feature type="transmembrane region" description="Helical" evidence="10">
    <location>
        <begin position="483"/>
        <end position="501"/>
    </location>
</feature>
<dbReference type="GO" id="GO:0004715">
    <property type="term" value="F:non-membrane spanning protein tyrosine kinase activity"/>
    <property type="evidence" value="ECO:0007669"/>
    <property type="project" value="UniProtKB-EC"/>
</dbReference>
<feature type="domain" description="Polysaccharide chain length determinant N-terminal" evidence="11">
    <location>
        <begin position="25"/>
        <end position="105"/>
    </location>
</feature>
<protein>
    <submittedName>
        <fullName evidence="13">Polysaccharide biosynthesis tyrosine autokinase</fullName>
        <ecNumber evidence="13">2.7.10.2</ecNumber>
    </submittedName>
</protein>
<dbReference type="InterPro" id="IPR005702">
    <property type="entry name" value="Wzc-like_C"/>
</dbReference>
<proteinExistence type="predicted"/>
<dbReference type="InterPro" id="IPR050445">
    <property type="entry name" value="Bact_polysacc_biosynth/exp"/>
</dbReference>
<evidence type="ECO:0000256" key="3">
    <source>
        <dbReference type="ARBA" id="ARBA00022692"/>
    </source>
</evidence>
<reference evidence="14" key="1">
    <citation type="journal article" date="2019" name="Int. J. Syst. Evol. Microbiol.">
        <title>The Global Catalogue of Microorganisms (GCM) 10K type strain sequencing project: providing services to taxonomists for standard genome sequencing and annotation.</title>
        <authorList>
            <consortium name="The Broad Institute Genomics Platform"/>
            <consortium name="The Broad Institute Genome Sequencing Center for Infectious Disease"/>
            <person name="Wu L."/>
            <person name="Ma J."/>
        </authorList>
    </citation>
    <scope>NUCLEOTIDE SEQUENCE [LARGE SCALE GENOMIC DNA]</scope>
    <source>
        <strain evidence="14">CCUG 55608</strain>
    </source>
</reference>
<dbReference type="NCBIfam" id="TIGR01007">
    <property type="entry name" value="eps_fam"/>
    <property type="match status" value="1"/>
</dbReference>
<keyword evidence="7 10" id="KW-0472">Membrane</keyword>
<dbReference type="Pfam" id="PF02706">
    <property type="entry name" value="Wzz"/>
    <property type="match status" value="1"/>
</dbReference>
<evidence type="ECO:0000256" key="10">
    <source>
        <dbReference type="SAM" id="Phobius"/>
    </source>
</evidence>
<dbReference type="EMBL" id="JBHTLP010000001">
    <property type="protein sequence ID" value="MFD1139497.1"/>
    <property type="molecule type" value="Genomic_DNA"/>
</dbReference>
<dbReference type="SUPFAM" id="SSF52540">
    <property type="entry name" value="P-loop containing nucleoside triphosphate hydrolases"/>
    <property type="match status" value="1"/>
</dbReference>
<feature type="coiled-coil region" evidence="8">
    <location>
        <begin position="251"/>
        <end position="285"/>
    </location>
</feature>
<evidence type="ECO:0000256" key="8">
    <source>
        <dbReference type="SAM" id="Coils"/>
    </source>
</evidence>
<dbReference type="Pfam" id="PF13807">
    <property type="entry name" value="GNVR"/>
    <property type="match status" value="1"/>
</dbReference>
<feature type="domain" description="Tyrosine-protein kinase G-rich" evidence="12">
    <location>
        <begin position="425"/>
        <end position="503"/>
    </location>
</feature>
<keyword evidence="5" id="KW-0067">ATP-binding</keyword>
<dbReference type="PANTHER" id="PTHR32309">
    <property type="entry name" value="TYROSINE-PROTEIN KINASE"/>
    <property type="match status" value="1"/>
</dbReference>
<dbReference type="Gene3D" id="3.40.50.300">
    <property type="entry name" value="P-loop containing nucleotide triphosphate hydrolases"/>
    <property type="match status" value="1"/>
</dbReference>
<evidence type="ECO:0000256" key="1">
    <source>
        <dbReference type="ARBA" id="ARBA00004651"/>
    </source>
</evidence>
<evidence type="ECO:0000259" key="11">
    <source>
        <dbReference type="Pfam" id="PF02706"/>
    </source>
</evidence>
<evidence type="ECO:0000313" key="14">
    <source>
        <dbReference type="Proteomes" id="UP001597116"/>
    </source>
</evidence>
<evidence type="ECO:0000256" key="9">
    <source>
        <dbReference type="SAM" id="MobiDB-lite"/>
    </source>
</evidence>
<keyword evidence="14" id="KW-1185">Reference proteome</keyword>
<keyword evidence="13" id="KW-0808">Transferase</keyword>
<comment type="subcellular location">
    <subcellularLocation>
        <location evidence="1">Cell membrane</location>
        <topology evidence="1">Multi-pass membrane protein</topology>
    </subcellularLocation>
</comment>
<evidence type="ECO:0000256" key="5">
    <source>
        <dbReference type="ARBA" id="ARBA00022840"/>
    </source>
</evidence>
<evidence type="ECO:0000259" key="12">
    <source>
        <dbReference type="Pfam" id="PF13807"/>
    </source>
</evidence>
<dbReference type="PANTHER" id="PTHR32309:SF13">
    <property type="entry name" value="FERRIC ENTEROBACTIN TRANSPORT PROTEIN FEPE"/>
    <property type="match status" value="1"/>
</dbReference>
<dbReference type="InterPro" id="IPR027417">
    <property type="entry name" value="P-loop_NTPase"/>
</dbReference>
<keyword evidence="2" id="KW-1003">Cell membrane</keyword>
<feature type="region of interest" description="Disordered" evidence="9">
    <location>
        <begin position="838"/>
        <end position="858"/>
    </location>
</feature>
<evidence type="ECO:0000313" key="13">
    <source>
        <dbReference type="EMBL" id="MFD1139497.1"/>
    </source>
</evidence>
<evidence type="ECO:0000256" key="6">
    <source>
        <dbReference type="ARBA" id="ARBA00022989"/>
    </source>
</evidence>
<dbReference type="InterPro" id="IPR032807">
    <property type="entry name" value="GNVR"/>
</dbReference>
<gene>
    <name evidence="13" type="ORF">ACFQ4C_00160</name>
</gene>
<sequence>MNPISSSSIQVKKLDIHATAMYYAKAWKWFLLSFAVSMAAAYLYYSFQAPVYLAESRLLIKDEKKGISEQSILKELDIFTPKKVVENEIEVLKSYTLMNQVVEDLGLDATYYKLTLWGKREIFGNLPIKISVKRPTSLFYKEKLKFSFIDNQSIEINGETYPIGKFVHTEYGQLKITANKPLHSDLNQLIVKFTPRIKTVKEYQKKLVVEPTTKASTVLTLAIEDGVAAKGEQILDQLIKEYNRSAIIDKNKAAANTLDFVENRLSLLSKEITVVEKDVERYKSEAGITDLSSQASLFLDKVKENDAQLSEVNLQVSSLEDLDKYVHSSSSNRGAIPVVIGLNDPVLTGLVHKLGELELENDRLKGTVGPDNPMVKAIQSQIAATKNNISDNIQTVKNMLTTNRRLLQRTNQDLETLVRSIPHKERALLNITRQQAIKNELYGYLLQKREETALSYAAAISDSRTIDSALASSEPVKPIMRNIFILFGMLGLCLPVALLAIRDSRNNRIVRRSDIESLVAVPIIGEIIQSEHNDTLIINGQNRSVIGEQIRTLRTNLQFLKTESDKSQTILFTSSISGEGKSFLSINIGASLSLIGYPTVILEFDMRKPRLEKILNKQSKKGLSHYLINEAELDDILQPIVGYENYYLLPCGSVPPNPTEILSSPRLAKLFEELQLRFDYILIDTPPCTLVSDAQLLAPYADVTLFVVRHNVTPKSNMKIIESLYREKRFEKMYLTINGITNDEEAYYYNEYGNYYENEEDSIKELEPYNDKMMTNFFTRLFHGKSSYSAKKDVDPEPAPAVSPEAVIHSVATSYTENSAKVTSTGLIDSAPVAVTQAATKSKKHTPAPPLPVDEVDGLPARNKEELEYLAVAGNYLSETKALTLLCTLLQNGYPQAFILKEEEEDQQLFKVIALSSNNRNEVTESLNQISKITNKRALVVRNKR</sequence>
<evidence type="ECO:0000256" key="2">
    <source>
        <dbReference type="ARBA" id="ARBA00022475"/>
    </source>
</evidence>
<accession>A0ABW3Q203</accession>
<dbReference type="InterPro" id="IPR003856">
    <property type="entry name" value="LPS_length_determ_N"/>
</dbReference>
<dbReference type="EC" id="2.7.10.2" evidence="13"/>
<keyword evidence="4" id="KW-0547">Nucleotide-binding</keyword>
<comment type="caution">
    <text evidence="13">The sequence shown here is derived from an EMBL/GenBank/DDBJ whole genome shotgun (WGS) entry which is preliminary data.</text>
</comment>
<evidence type="ECO:0000256" key="4">
    <source>
        <dbReference type="ARBA" id="ARBA00022741"/>
    </source>
</evidence>
<feature type="transmembrane region" description="Helical" evidence="10">
    <location>
        <begin position="29"/>
        <end position="47"/>
    </location>
</feature>
<organism evidence="13 14">
    <name type="scientific">Larkinella insperata</name>
    <dbReference type="NCBI Taxonomy" id="332158"/>
    <lineage>
        <taxon>Bacteria</taxon>
        <taxon>Pseudomonadati</taxon>
        <taxon>Bacteroidota</taxon>
        <taxon>Cytophagia</taxon>
        <taxon>Cytophagales</taxon>
        <taxon>Spirosomataceae</taxon>
        <taxon>Larkinella</taxon>
    </lineage>
</organism>
<keyword evidence="8" id="KW-0175">Coiled coil</keyword>
<keyword evidence="3 10" id="KW-0812">Transmembrane</keyword>
<evidence type="ECO:0000256" key="7">
    <source>
        <dbReference type="ARBA" id="ARBA00023136"/>
    </source>
</evidence>
<dbReference type="CDD" id="cd05387">
    <property type="entry name" value="BY-kinase"/>
    <property type="match status" value="1"/>
</dbReference>
<keyword evidence="6 10" id="KW-1133">Transmembrane helix</keyword>